<feature type="compositionally biased region" description="Polar residues" evidence="3">
    <location>
        <begin position="227"/>
        <end position="239"/>
    </location>
</feature>
<dbReference type="WBParaSite" id="ACRNAN_scaffold17914.g23919.t1">
    <property type="protein sequence ID" value="ACRNAN_scaffold17914.g23919.t1"/>
    <property type="gene ID" value="ACRNAN_scaffold17914.g23919"/>
</dbReference>
<dbReference type="SMART" id="SM00398">
    <property type="entry name" value="HMG"/>
    <property type="match status" value="1"/>
</dbReference>
<protein>
    <submittedName>
        <fullName evidence="6">HMG box domain-containing protein</fullName>
    </submittedName>
</protein>
<dbReference type="Gene3D" id="1.10.30.10">
    <property type="entry name" value="High mobility group box domain"/>
    <property type="match status" value="1"/>
</dbReference>
<evidence type="ECO:0000313" key="6">
    <source>
        <dbReference type="WBParaSite" id="ACRNAN_scaffold17914.g23919.t1"/>
    </source>
</evidence>
<dbReference type="Proteomes" id="UP000887540">
    <property type="component" value="Unplaced"/>
</dbReference>
<keyword evidence="5" id="KW-1185">Reference proteome</keyword>
<sequence>MMSQENVDKEMKAFESLVDQISLVYMKTNPFEPITRNQIIYELKKFWKDMEWEFKMQFLPKDGNATEVPAFGSRDENLTDPLYFEKKVKKARRKRKDDNLPKHPMSAYLYFHADNFAKIAAAHPEFKTGVYGEYMSLMNKSLKELWDALSPEDRAKYEELGKKDKARYNAEAKELKERGTFTPLGLNRKPKLLHGEPVPKKTMNDQMIKVENAQAVLVMGGDLERQGNLQPGASGSNIKQLLGPKPPSSSSNTTNLCLPSTSTWKAMKVDNLNDSNKELEEMDVNARAREFAALFFS</sequence>
<dbReference type="SUPFAM" id="SSF47095">
    <property type="entry name" value="HMG-box"/>
    <property type="match status" value="1"/>
</dbReference>
<organism evidence="5 6">
    <name type="scientific">Acrobeloides nanus</name>
    <dbReference type="NCBI Taxonomy" id="290746"/>
    <lineage>
        <taxon>Eukaryota</taxon>
        <taxon>Metazoa</taxon>
        <taxon>Ecdysozoa</taxon>
        <taxon>Nematoda</taxon>
        <taxon>Chromadorea</taxon>
        <taxon>Rhabditida</taxon>
        <taxon>Tylenchina</taxon>
        <taxon>Cephalobomorpha</taxon>
        <taxon>Cephaloboidea</taxon>
        <taxon>Cephalobidae</taxon>
        <taxon>Acrobeloides</taxon>
    </lineage>
</organism>
<evidence type="ECO:0000256" key="3">
    <source>
        <dbReference type="SAM" id="MobiDB-lite"/>
    </source>
</evidence>
<feature type="DNA-binding region" description="HMG box" evidence="2">
    <location>
        <begin position="101"/>
        <end position="176"/>
    </location>
</feature>
<accession>A0A914D2M5</accession>
<dbReference type="InterPro" id="IPR050342">
    <property type="entry name" value="HMGB"/>
</dbReference>
<evidence type="ECO:0000259" key="4">
    <source>
        <dbReference type="PROSITE" id="PS50118"/>
    </source>
</evidence>
<dbReference type="GO" id="GO:0003677">
    <property type="term" value="F:DNA binding"/>
    <property type="evidence" value="ECO:0007669"/>
    <property type="project" value="UniProtKB-UniRule"/>
</dbReference>
<dbReference type="AlphaFoldDB" id="A0A914D2M5"/>
<dbReference type="PROSITE" id="PS50118">
    <property type="entry name" value="HMG_BOX_2"/>
    <property type="match status" value="1"/>
</dbReference>
<evidence type="ECO:0000313" key="5">
    <source>
        <dbReference type="Proteomes" id="UP000887540"/>
    </source>
</evidence>
<feature type="region of interest" description="Disordered" evidence="3">
    <location>
        <begin position="227"/>
        <end position="255"/>
    </location>
</feature>
<name>A0A914D2M5_9BILA</name>
<dbReference type="PANTHER" id="PTHR48112">
    <property type="entry name" value="HIGH MOBILITY GROUP PROTEIN DSP1"/>
    <property type="match status" value="1"/>
</dbReference>
<reference evidence="6" key="1">
    <citation type="submission" date="2022-11" db="UniProtKB">
        <authorList>
            <consortium name="WormBaseParasite"/>
        </authorList>
    </citation>
    <scope>IDENTIFICATION</scope>
</reference>
<evidence type="ECO:0000256" key="1">
    <source>
        <dbReference type="ARBA" id="ARBA00023125"/>
    </source>
</evidence>
<dbReference type="InterPro" id="IPR009071">
    <property type="entry name" value="HMG_box_dom"/>
</dbReference>
<feature type="domain" description="HMG box" evidence="4">
    <location>
        <begin position="101"/>
        <end position="176"/>
    </location>
</feature>
<dbReference type="GO" id="GO:0005634">
    <property type="term" value="C:nucleus"/>
    <property type="evidence" value="ECO:0007669"/>
    <property type="project" value="UniProtKB-UniRule"/>
</dbReference>
<dbReference type="InterPro" id="IPR036910">
    <property type="entry name" value="HMG_box_dom_sf"/>
</dbReference>
<keyword evidence="2" id="KW-0539">Nucleus</keyword>
<dbReference type="Pfam" id="PF00505">
    <property type="entry name" value="HMG_box"/>
    <property type="match status" value="1"/>
</dbReference>
<evidence type="ECO:0000256" key="2">
    <source>
        <dbReference type="PROSITE-ProRule" id="PRU00267"/>
    </source>
</evidence>
<keyword evidence="1 2" id="KW-0238">DNA-binding</keyword>
<proteinExistence type="predicted"/>